<feature type="region of interest" description="Disordered" evidence="1">
    <location>
        <begin position="68"/>
        <end position="88"/>
    </location>
</feature>
<dbReference type="InterPro" id="IPR001387">
    <property type="entry name" value="Cro/C1-type_HTH"/>
</dbReference>
<accession>A0A326UJU1</accession>
<evidence type="ECO:0000256" key="1">
    <source>
        <dbReference type="SAM" id="MobiDB-lite"/>
    </source>
</evidence>
<name>A0A326UJU1_THEHA</name>
<dbReference type="EMBL" id="QKUF01000004">
    <property type="protein sequence ID" value="PZW32743.1"/>
    <property type="molecule type" value="Genomic_DNA"/>
</dbReference>
<keyword evidence="4" id="KW-1185">Reference proteome</keyword>
<reference evidence="3 4" key="1">
    <citation type="submission" date="2018-06" db="EMBL/GenBank/DDBJ databases">
        <title>Genomic Encyclopedia of Archaeal and Bacterial Type Strains, Phase II (KMG-II): from individual species to whole genera.</title>
        <authorList>
            <person name="Goeker M."/>
        </authorList>
    </citation>
    <scope>NUCLEOTIDE SEQUENCE [LARGE SCALE GENOMIC DNA]</scope>
    <source>
        <strain evidence="3 4">ATCC BAA-1881</strain>
    </source>
</reference>
<dbReference type="Gene3D" id="1.25.40.10">
    <property type="entry name" value="Tetratricopeptide repeat domain"/>
    <property type="match status" value="1"/>
</dbReference>
<dbReference type="AlphaFoldDB" id="A0A326UJU1"/>
<dbReference type="Proteomes" id="UP000248806">
    <property type="component" value="Unassembled WGS sequence"/>
</dbReference>
<organism evidence="3 4">
    <name type="scientific">Thermosporothrix hazakensis</name>
    <dbReference type="NCBI Taxonomy" id="644383"/>
    <lineage>
        <taxon>Bacteria</taxon>
        <taxon>Bacillati</taxon>
        <taxon>Chloroflexota</taxon>
        <taxon>Ktedonobacteria</taxon>
        <taxon>Ktedonobacterales</taxon>
        <taxon>Thermosporotrichaceae</taxon>
        <taxon>Thermosporothrix</taxon>
    </lineage>
</organism>
<dbReference type="PROSITE" id="PS50943">
    <property type="entry name" value="HTH_CROC1"/>
    <property type="match status" value="1"/>
</dbReference>
<dbReference type="InterPro" id="IPR011990">
    <property type="entry name" value="TPR-like_helical_dom_sf"/>
</dbReference>
<evidence type="ECO:0000259" key="2">
    <source>
        <dbReference type="PROSITE" id="PS50943"/>
    </source>
</evidence>
<evidence type="ECO:0000313" key="3">
    <source>
        <dbReference type="EMBL" id="PZW32743.1"/>
    </source>
</evidence>
<evidence type="ECO:0000313" key="4">
    <source>
        <dbReference type="Proteomes" id="UP000248806"/>
    </source>
</evidence>
<dbReference type="InterPro" id="IPR010982">
    <property type="entry name" value="Lambda_DNA-bd_dom_sf"/>
</dbReference>
<dbReference type="OrthoDB" id="142144at2"/>
<sequence length="454" mass="51415">MKKTAARTHPLRILRNQHNLTIEQLANEARVGAATIWRAEHQYPINAESRRRLCSYFGKTSRELGLIEAEESSPKLPTGEQQPSEQTTDTQFIQTAYALASLLDEGWKPHALLDVLQIILQSVQALPEEVRRALLHGDSAQLAQKVALVGRTHVSMKERIQLCQTLSESVSVAWQLSHQVRPDHTFMVAQALLTLLQQTHELLPEQQRGSLYAALYNLQGAAYLYQGRYCQAHQSHMKAHVAALEGSDIWNMAQSLNWLAVVANASGNHADALQYIQAALHLLIRSNGEEDERYVRLKAHLLADWAYNAARLHRREETREKLAASAAITERLKPNEEYDQARWYQIAGSCSLSLDNPAEAIRYLERSLTQVSPVWIMRCLLTMMPLAEAYARTHELEASLRIAERSVTLLDNAASTMLYQRFKEYQQILVTLFPSEPIVQHFLEQTQGTLLLSS</sequence>
<proteinExistence type="predicted"/>
<comment type="caution">
    <text evidence="3">The sequence shown here is derived from an EMBL/GenBank/DDBJ whole genome shotgun (WGS) entry which is preliminary data.</text>
</comment>
<gene>
    <name evidence="3" type="ORF">EI42_01835</name>
</gene>
<dbReference type="SUPFAM" id="SSF47413">
    <property type="entry name" value="lambda repressor-like DNA-binding domains"/>
    <property type="match status" value="1"/>
</dbReference>
<dbReference type="GO" id="GO:0003677">
    <property type="term" value="F:DNA binding"/>
    <property type="evidence" value="ECO:0007669"/>
    <property type="project" value="InterPro"/>
</dbReference>
<dbReference type="RefSeq" id="WP_111321068.1">
    <property type="nucleotide sequence ID" value="NZ_BIFX01000002.1"/>
</dbReference>
<dbReference type="SUPFAM" id="SSF48452">
    <property type="entry name" value="TPR-like"/>
    <property type="match status" value="1"/>
</dbReference>
<feature type="domain" description="HTH cro/C1-type" evidence="2">
    <location>
        <begin position="11"/>
        <end position="64"/>
    </location>
</feature>
<protein>
    <recommendedName>
        <fullName evidence="2">HTH cro/C1-type domain-containing protein</fullName>
    </recommendedName>
</protein>
<feature type="compositionally biased region" description="Polar residues" evidence="1">
    <location>
        <begin position="79"/>
        <end position="88"/>
    </location>
</feature>
<dbReference type="CDD" id="cd00093">
    <property type="entry name" value="HTH_XRE"/>
    <property type="match status" value="1"/>
</dbReference>